<proteinExistence type="predicted"/>
<dbReference type="InParanoid" id="A0A7R8V239"/>
<dbReference type="OrthoDB" id="6260718at2759"/>
<feature type="compositionally biased region" description="Basic residues" evidence="1">
    <location>
        <begin position="211"/>
        <end position="226"/>
    </location>
</feature>
<keyword evidence="4" id="KW-1185">Reference proteome</keyword>
<evidence type="ECO:0000259" key="2">
    <source>
        <dbReference type="Pfam" id="PF23055"/>
    </source>
</evidence>
<dbReference type="InterPro" id="IPR055469">
    <property type="entry name" value="DUF7041"/>
</dbReference>
<dbReference type="PANTHER" id="PTHR33327">
    <property type="entry name" value="ENDONUCLEASE"/>
    <property type="match status" value="1"/>
</dbReference>
<name>A0A7R8V239_HERIL</name>
<evidence type="ECO:0000313" key="4">
    <source>
        <dbReference type="Proteomes" id="UP000594454"/>
    </source>
</evidence>
<gene>
    <name evidence="3" type="ORF">HERILL_LOCUS13510</name>
</gene>
<dbReference type="AlphaFoldDB" id="A0A7R8V239"/>
<evidence type="ECO:0000256" key="1">
    <source>
        <dbReference type="SAM" id="MobiDB-lite"/>
    </source>
</evidence>
<evidence type="ECO:0000313" key="3">
    <source>
        <dbReference type="EMBL" id="CAD7091064.1"/>
    </source>
</evidence>
<dbReference type="Proteomes" id="UP000594454">
    <property type="component" value="Chromosome 5"/>
</dbReference>
<feature type="domain" description="DUF7041" evidence="2">
    <location>
        <begin position="23"/>
        <end position="101"/>
    </location>
</feature>
<accession>A0A7R8V239</accession>
<sequence>MSFDNKDAAGPSDPQVTALAVRVPPFWRRNPELWFVHLEAQFQMSGITSDATRFNYAVVGLDEESILLVSDVVKSASYAQLKSELIRRLSASESAKLDHLLAGLTLGDRTPSQLLREMRQLGGSKIGDDLIKSLWLRRLPEGTQAILACVSGSLEELAATADQVQEVYVRPTIVAVQPPSDEVSDLRREIAALTASVAEMRATLDAQRSSARSRARSRSATRKGRSGSRSSRQPADQGICWYHRNFGDKATRCTLPCKFAPTTKN</sequence>
<dbReference type="PANTHER" id="PTHR33327:SF3">
    <property type="entry name" value="RNA-DIRECTED DNA POLYMERASE"/>
    <property type="match status" value="1"/>
</dbReference>
<feature type="region of interest" description="Disordered" evidence="1">
    <location>
        <begin position="204"/>
        <end position="235"/>
    </location>
</feature>
<reference evidence="3 4" key="1">
    <citation type="submission" date="2020-11" db="EMBL/GenBank/DDBJ databases">
        <authorList>
            <person name="Wallbank WR R."/>
            <person name="Pardo Diaz C."/>
            <person name="Kozak K."/>
            <person name="Martin S."/>
            <person name="Jiggins C."/>
            <person name="Moest M."/>
            <person name="Warren A I."/>
            <person name="Generalovic N T."/>
            <person name="Byers J.R.P. K."/>
            <person name="Montejo-Kovacevich G."/>
            <person name="Yen C E."/>
        </authorList>
    </citation>
    <scope>NUCLEOTIDE SEQUENCE [LARGE SCALE GENOMIC DNA]</scope>
</reference>
<organism evidence="3 4">
    <name type="scientific">Hermetia illucens</name>
    <name type="common">Black soldier fly</name>
    <dbReference type="NCBI Taxonomy" id="343691"/>
    <lineage>
        <taxon>Eukaryota</taxon>
        <taxon>Metazoa</taxon>
        <taxon>Ecdysozoa</taxon>
        <taxon>Arthropoda</taxon>
        <taxon>Hexapoda</taxon>
        <taxon>Insecta</taxon>
        <taxon>Pterygota</taxon>
        <taxon>Neoptera</taxon>
        <taxon>Endopterygota</taxon>
        <taxon>Diptera</taxon>
        <taxon>Brachycera</taxon>
        <taxon>Stratiomyomorpha</taxon>
        <taxon>Stratiomyidae</taxon>
        <taxon>Hermetiinae</taxon>
        <taxon>Hermetia</taxon>
    </lineage>
</organism>
<dbReference type="EMBL" id="LR899013">
    <property type="protein sequence ID" value="CAD7091064.1"/>
    <property type="molecule type" value="Genomic_DNA"/>
</dbReference>
<protein>
    <recommendedName>
        <fullName evidence="2">DUF7041 domain-containing protein</fullName>
    </recommendedName>
</protein>
<dbReference type="Pfam" id="PF23055">
    <property type="entry name" value="DUF7041"/>
    <property type="match status" value="1"/>
</dbReference>